<reference evidence="1 2" key="1">
    <citation type="submission" date="2021-12" db="EMBL/GenBank/DDBJ databases">
        <title>High titer production of polyol ester of fatty acids by Rhodotorula paludigena BS15 towards product separation-free biomass refinery.</title>
        <authorList>
            <person name="Mano J."/>
            <person name="Ono H."/>
            <person name="Tanaka T."/>
            <person name="Naito K."/>
            <person name="Sushida H."/>
            <person name="Ike M."/>
            <person name="Tokuyasu K."/>
            <person name="Kitaoka M."/>
        </authorList>
    </citation>
    <scope>NUCLEOTIDE SEQUENCE [LARGE SCALE GENOMIC DNA]</scope>
    <source>
        <strain evidence="1 2">BS15</strain>
    </source>
</reference>
<dbReference type="AlphaFoldDB" id="A0AAV5GN05"/>
<dbReference type="Proteomes" id="UP001342314">
    <property type="component" value="Unassembled WGS sequence"/>
</dbReference>
<organism evidence="1 2">
    <name type="scientific">Rhodotorula paludigena</name>
    <dbReference type="NCBI Taxonomy" id="86838"/>
    <lineage>
        <taxon>Eukaryota</taxon>
        <taxon>Fungi</taxon>
        <taxon>Dikarya</taxon>
        <taxon>Basidiomycota</taxon>
        <taxon>Pucciniomycotina</taxon>
        <taxon>Microbotryomycetes</taxon>
        <taxon>Sporidiobolales</taxon>
        <taxon>Sporidiobolaceae</taxon>
        <taxon>Rhodotorula</taxon>
    </lineage>
</organism>
<name>A0AAV5GN05_9BASI</name>
<evidence type="ECO:0000313" key="1">
    <source>
        <dbReference type="EMBL" id="GJN91270.1"/>
    </source>
</evidence>
<gene>
    <name evidence="1" type="ORF">Rhopal_004289-T1</name>
</gene>
<evidence type="ECO:0000313" key="2">
    <source>
        <dbReference type="Proteomes" id="UP001342314"/>
    </source>
</evidence>
<accession>A0AAV5GN05</accession>
<keyword evidence="2" id="KW-1185">Reference proteome</keyword>
<dbReference type="EMBL" id="BQKY01000008">
    <property type="protein sequence ID" value="GJN91270.1"/>
    <property type="molecule type" value="Genomic_DNA"/>
</dbReference>
<comment type="caution">
    <text evidence="1">The sequence shown here is derived from an EMBL/GenBank/DDBJ whole genome shotgun (WGS) entry which is preliminary data.</text>
</comment>
<protein>
    <submittedName>
        <fullName evidence="1">Uncharacterized protein</fullName>
    </submittedName>
</protein>
<sequence>MHWEDKAMFNDNKHPLRNCSAWTNVRKLLEPGALVLLANLDRATHCLENFDLLVQDISVQDIVDAGATLWLQSSLALPGNEQTSNAKSKVKKNDSTTSKWTLIAPKVVPRAHQHLPRAPTLSALVEERINLASGFLMGLRSSSAQGSTKLVVPAQLIPVGKVWGIGLLINLAYMYKANLEQHLDAAINITVLTYSFGP</sequence>
<proteinExistence type="predicted"/>